<dbReference type="EMBL" id="JAAAID010002440">
    <property type="protein sequence ID" value="KAG0007270.1"/>
    <property type="molecule type" value="Genomic_DNA"/>
</dbReference>
<comment type="caution">
    <text evidence="2">The sequence shown here is derived from an EMBL/GenBank/DDBJ whole genome shotgun (WGS) entry which is preliminary data.</text>
</comment>
<name>A0A9P6SVT9_9FUNG</name>
<evidence type="ECO:0000313" key="2">
    <source>
        <dbReference type="EMBL" id="KAG0007270.1"/>
    </source>
</evidence>
<gene>
    <name evidence="2" type="ORF">BGZ80_004879</name>
</gene>
<feature type="compositionally biased region" description="Polar residues" evidence="1">
    <location>
        <begin position="294"/>
        <end position="307"/>
    </location>
</feature>
<evidence type="ECO:0000313" key="3">
    <source>
        <dbReference type="Proteomes" id="UP000703661"/>
    </source>
</evidence>
<feature type="region of interest" description="Disordered" evidence="1">
    <location>
        <begin position="221"/>
        <end position="342"/>
    </location>
</feature>
<reference evidence="2" key="1">
    <citation type="journal article" date="2020" name="Fungal Divers.">
        <title>Resolving the Mortierellaceae phylogeny through synthesis of multi-gene phylogenetics and phylogenomics.</title>
        <authorList>
            <person name="Vandepol N."/>
            <person name="Liber J."/>
            <person name="Desiro A."/>
            <person name="Na H."/>
            <person name="Kennedy M."/>
            <person name="Barry K."/>
            <person name="Grigoriev I.V."/>
            <person name="Miller A.N."/>
            <person name="O'Donnell K."/>
            <person name="Stajich J.E."/>
            <person name="Bonito G."/>
        </authorList>
    </citation>
    <scope>NUCLEOTIDE SEQUENCE</scope>
    <source>
        <strain evidence="2">NRRL 2769</strain>
    </source>
</reference>
<protein>
    <submittedName>
        <fullName evidence="2">Uncharacterized protein</fullName>
    </submittedName>
</protein>
<organism evidence="2 3">
    <name type="scientific">Entomortierella chlamydospora</name>
    <dbReference type="NCBI Taxonomy" id="101097"/>
    <lineage>
        <taxon>Eukaryota</taxon>
        <taxon>Fungi</taxon>
        <taxon>Fungi incertae sedis</taxon>
        <taxon>Mucoromycota</taxon>
        <taxon>Mortierellomycotina</taxon>
        <taxon>Mortierellomycetes</taxon>
        <taxon>Mortierellales</taxon>
        <taxon>Mortierellaceae</taxon>
        <taxon>Entomortierella</taxon>
    </lineage>
</organism>
<evidence type="ECO:0000256" key="1">
    <source>
        <dbReference type="SAM" id="MobiDB-lite"/>
    </source>
</evidence>
<feature type="compositionally biased region" description="Low complexity" evidence="1">
    <location>
        <begin position="226"/>
        <end position="235"/>
    </location>
</feature>
<sequence length="342" mass="37039">MATFHSLNPSLGSHQTRQAPDIFSVELELALPQDYFLPAENIQAQIWTNIIHKLNPDGPEVWSAIPMKLSHVIPGKGIAVFAARFQPTGRGDFGLTARWKSHKDLAEWEWAPTTSGDPGEQNKDVSVTVQVPRSISNTSSWAMGPQSVMIFGQNKPRAEGAGGPGLYLGNHAAATRARISGYESVLSLVGDLLDFDEKIPASDKDLHKDVWIEQAQAASPPRRFSLSKLTSSAKSSDPKQGGDSTRRSSVQEFMVNREPGSVSEEAIAAVVDDPEDPPRLTRKSSVTDMMVQPPASTNSSRRQNRTVASKKSISSISELEREADQEPSPDIAGRTAPAPNAP</sequence>
<dbReference type="Proteomes" id="UP000703661">
    <property type="component" value="Unassembled WGS sequence"/>
</dbReference>
<dbReference type="AlphaFoldDB" id="A0A9P6SVT9"/>
<keyword evidence="3" id="KW-1185">Reference proteome</keyword>
<proteinExistence type="predicted"/>
<accession>A0A9P6SVT9</accession>
<feature type="non-terminal residue" evidence="2">
    <location>
        <position position="342"/>
    </location>
</feature>